<dbReference type="PANTHER" id="PTHR35585:SF1">
    <property type="entry name" value="HHE DOMAIN PROTEIN (AFU_ORTHOLOGUE AFUA_4G00730)"/>
    <property type="match status" value="1"/>
</dbReference>
<dbReference type="Proteomes" id="UP000017396">
    <property type="component" value="Chromosome"/>
</dbReference>
<dbReference type="eggNOG" id="COG5592">
    <property type="taxonomic scope" value="Bacteria"/>
</dbReference>
<keyword evidence="3" id="KW-1185">Reference proteome</keyword>
<proteinExistence type="predicted"/>
<dbReference type="AlphaFoldDB" id="U5QE99"/>
<dbReference type="PANTHER" id="PTHR35585">
    <property type="entry name" value="HHE DOMAIN PROTEIN (AFU_ORTHOLOGUE AFUA_4G00730)"/>
    <property type="match status" value="1"/>
</dbReference>
<organism evidence="2 3">
    <name type="scientific">Gloeobacter kilaueensis (strain ATCC BAA-2537 / CCAP 1431/1 / ULC 316 / JS1)</name>
    <dbReference type="NCBI Taxonomy" id="1183438"/>
    <lineage>
        <taxon>Bacteria</taxon>
        <taxon>Bacillati</taxon>
        <taxon>Cyanobacteriota</taxon>
        <taxon>Cyanophyceae</taxon>
        <taxon>Gloeobacterales</taxon>
        <taxon>Gloeobacteraceae</taxon>
        <taxon>Gloeobacter</taxon>
    </lineage>
</organism>
<name>U5QE99_GLOK1</name>
<evidence type="ECO:0000259" key="1">
    <source>
        <dbReference type="Pfam" id="PF01814"/>
    </source>
</evidence>
<gene>
    <name evidence="2" type="ORF">GKIL_0952</name>
</gene>
<protein>
    <recommendedName>
        <fullName evidence="1">Hemerythrin-like domain-containing protein</fullName>
    </recommendedName>
</protein>
<dbReference type="CDD" id="cd12108">
    <property type="entry name" value="Hr-like"/>
    <property type="match status" value="1"/>
</dbReference>
<dbReference type="Gene3D" id="1.20.120.520">
    <property type="entry name" value="nmb1532 protein domain like"/>
    <property type="match status" value="1"/>
</dbReference>
<dbReference type="InterPro" id="IPR012312">
    <property type="entry name" value="Hemerythrin-like"/>
</dbReference>
<reference evidence="2 3" key="1">
    <citation type="journal article" date="2013" name="PLoS ONE">
        <title>Cultivation and Complete Genome Sequencing of Gloeobacter kilaueensis sp. nov., from a Lava Cave in Kilauea Caldera, Hawai'i.</title>
        <authorList>
            <person name="Saw J.H."/>
            <person name="Schatz M."/>
            <person name="Brown M.V."/>
            <person name="Kunkel D.D."/>
            <person name="Foster J.S."/>
            <person name="Shick H."/>
            <person name="Christensen S."/>
            <person name="Hou S."/>
            <person name="Wan X."/>
            <person name="Donachie S.P."/>
        </authorList>
    </citation>
    <scope>NUCLEOTIDE SEQUENCE [LARGE SCALE GENOMIC DNA]</scope>
    <source>
        <strain evidence="3">JS</strain>
    </source>
</reference>
<dbReference type="OrthoDB" id="512854at2"/>
<dbReference type="KEGG" id="glj:GKIL_0952"/>
<dbReference type="STRING" id="1183438.GKIL_0952"/>
<evidence type="ECO:0000313" key="2">
    <source>
        <dbReference type="EMBL" id="AGY57198.1"/>
    </source>
</evidence>
<dbReference type="HOGENOM" id="CLU_079417_6_1_3"/>
<dbReference type="EMBL" id="CP003587">
    <property type="protein sequence ID" value="AGY57198.1"/>
    <property type="molecule type" value="Genomic_DNA"/>
</dbReference>
<dbReference type="Pfam" id="PF01814">
    <property type="entry name" value="Hemerythrin"/>
    <property type="match status" value="1"/>
</dbReference>
<evidence type="ECO:0000313" key="3">
    <source>
        <dbReference type="Proteomes" id="UP000017396"/>
    </source>
</evidence>
<accession>U5QE99</accession>
<feature type="domain" description="Hemerythrin-like" evidence="1">
    <location>
        <begin position="18"/>
        <end position="133"/>
    </location>
</feature>
<sequence>MALNRVIHICKGATVDVLNLLIEDHRTVEALFDKIETTDNPRLMQQYFAQIAQELTLHAAGEEEAFYPAVGQFASTANLVRESYEEHAEVKRLINDISFLQPTAPLYRERIAQLRAALAHHIEEEEGELFPRVAEHFSEQQCLELGDQVLQTKKEAKQRLLGMGV</sequence>